<name>A0AAF1BUX2_9STAP</name>
<evidence type="ECO:0000313" key="1">
    <source>
        <dbReference type="EMBL" id="WOS95601.1"/>
    </source>
</evidence>
<keyword evidence="2" id="KW-1185">Reference proteome</keyword>
<evidence type="ECO:0000313" key="2">
    <source>
        <dbReference type="Proteomes" id="UP000243626"/>
    </source>
</evidence>
<protein>
    <submittedName>
        <fullName evidence="1">Uncharacterized protein</fullName>
    </submittedName>
</protein>
<dbReference type="Proteomes" id="UP000243626">
    <property type="component" value="Chromosome"/>
</dbReference>
<reference evidence="2" key="1">
    <citation type="submission" date="2017-09" db="EMBL/GenBank/DDBJ databases">
        <title>Bacterial strain isolated from the female urinary microbiota.</title>
        <authorList>
            <person name="Thomas-White K."/>
            <person name="Kumar N."/>
            <person name="Forster S."/>
            <person name="Putonti C."/>
            <person name="Lawley T."/>
            <person name="Wolfe A.J."/>
        </authorList>
    </citation>
    <scope>NUCLEOTIDE SEQUENCE [LARGE SCALE GENOMIC DNA]</scope>
    <source>
        <strain evidence="2">UMB0959</strain>
    </source>
</reference>
<dbReference type="AlphaFoldDB" id="A0AAF1BUX2"/>
<accession>A0AAF1BUX2</accession>
<organism evidence="1 2">
    <name type="scientific">Nosocomiicoccus massiliensis</name>
    <dbReference type="NCBI Taxonomy" id="1232430"/>
    <lineage>
        <taxon>Bacteria</taxon>
        <taxon>Bacillati</taxon>
        <taxon>Bacillota</taxon>
        <taxon>Bacilli</taxon>
        <taxon>Bacillales</taxon>
        <taxon>Staphylococcaceae</taxon>
        <taxon>Nosocomiicoccus</taxon>
    </lineage>
</organism>
<reference evidence="1 2" key="2">
    <citation type="submission" date="2023-10" db="EMBL/GenBank/DDBJ databases">
        <authorList>
            <person name="Choi B."/>
        </authorList>
    </citation>
    <scope>NUCLEOTIDE SEQUENCE [LARGE SCALE GENOMIC DNA]</scope>
    <source>
        <strain evidence="1 2">UMB0959</strain>
    </source>
</reference>
<gene>
    <name evidence="1" type="ORF">CJ229_005760</name>
</gene>
<dbReference type="KEGG" id="nmy:CJ229_005760"/>
<sequence length="99" mass="10449">MSESISKDKEITTNYLISENEVSTYALTDKQVFALEWACIFSSYMGCIGTSLAVGAAGTLISGPVGTVTGALGGWACRYLFQTAVEKFGGKQAACKVFS</sequence>
<proteinExistence type="predicted"/>
<dbReference type="EMBL" id="CP136964">
    <property type="protein sequence ID" value="WOS95601.1"/>
    <property type="molecule type" value="Genomic_DNA"/>
</dbReference>
<dbReference type="RefSeq" id="WP_070709244.1">
    <property type="nucleotide sequence ID" value="NZ_CP136964.1"/>
</dbReference>